<evidence type="ECO:0000256" key="1">
    <source>
        <dbReference type="SAM" id="MobiDB-lite"/>
    </source>
</evidence>
<keyword evidence="3" id="KW-1185">Reference proteome</keyword>
<dbReference type="Pfam" id="PF14384">
    <property type="entry name" value="BrnA_antitoxin"/>
    <property type="match status" value="1"/>
</dbReference>
<dbReference type="InterPro" id="IPR025528">
    <property type="entry name" value="BrnA_antitoxin"/>
</dbReference>
<name>A0ABX6M4W9_9BURK</name>
<gene>
    <name evidence="2" type="ORF">HH213_03920</name>
</gene>
<dbReference type="RefSeq" id="WP_169110915.1">
    <property type="nucleotide sequence ID" value="NZ_CP051684.1"/>
</dbReference>
<dbReference type="EMBL" id="CP051684">
    <property type="protein sequence ID" value="QJD89330.1"/>
    <property type="molecule type" value="Genomic_DNA"/>
</dbReference>
<evidence type="ECO:0000313" key="3">
    <source>
        <dbReference type="Proteomes" id="UP000503117"/>
    </source>
</evidence>
<proteinExistence type="predicted"/>
<organism evidence="2 3">
    <name type="scientific">Duganella dendranthematis</name>
    <dbReference type="NCBI Taxonomy" id="2728021"/>
    <lineage>
        <taxon>Bacteria</taxon>
        <taxon>Pseudomonadati</taxon>
        <taxon>Pseudomonadota</taxon>
        <taxon>Betaproteobacteria</taxon>
        <taxon>Burkholderiales</taxon>
        <taxon>Oxalobacteraceae</taxon>
        <taxon>Telluria group</taxon>
        <taxon>Duganella</taxon>
    </lineage>
</organism>
<accession>A0ABX6M4W9</accession>
<protein>
    <submittedName>
        <fullName evidence="2">BrnA antitoxin family protein</fullName>
    </submittedName>
</protein>
<evidence type="ECO:0000313" key="2">
    <source>
        <dbReference type="EMBL" id="QJD89330.1"/>
    </source>
</evidence>
<reference evidence="2 3" key="1">
    <citation type="submission" date="2020-04" db="EMBL/GenBank/DDBJ databases">
        <title>Genome sequencing of novel species.</title>
        <authorList>
            <person name="Heo J."/>
            <person name="Kim S.-J."/>
            <person name="Kim J.-S."/>
            <person name="Hong S.-B."/>
            <person name="Kwon S.-W."/>
        </authorList>
    </citation>
    <scope>NUCLEOTIDE SEQUENCE [LARGE SCALE GENOMIC DNA]</scope>
    <source>
        <strain evidence="2 3">AF9R3</strain>
    </source>
</reference>
<feature type="region of interest" description="Disordered" evidence="1">
    <location>
        <begin position="1"/>
        <end position="20"/>
    </location>
</feature>
<sequence length="74" mass="8317">MRKDYDFSKGQHGSVLSTEGKTHTSIWLDDDVYAFFCTKAQAQAQGRGYQGLINDALRETMKHSAIPPQESEHS</sequence>
<dbReference type="Proteomes" id="UP000503117">
    <property type="component" value="Chromosome"/>
</dbReference>